<sequence>VWQMERIGGFGETVTTSETKKNELHDSYKI</sequence>
<protein>
    <submittedName>
        <fullName evidence="1">Uncharacterized protein</fullName>
    </submittedName>
</protein>
<organism evidence="1 2">
    <name type="scientific">Trifolium pratense</name>
    <name type="common">Red clover</name>
    <dbReference type="NCBI Taxonomy" id="57577"/>
    <lineage>
        <taxon>Eukaryota</taxon>
        <taxon>Viridiplantae</taxon>
        <taxon>Streptophyta</taxon>
        <taxon>Embryophyta</taxon>
        <taxon>Tracheophyta</taxon>
        <taxon>Spermatophyta</taxon>
        <taxon>Magnoliopsida</taxon>
        <taxon>eudicotyledons</taxon>
        <taxon>Gunneridae</taxon>
        <taxon>Pentapetalae</taxon>
        <taxon>rosids</taxon>
        <taxon>fabids</taxon>
        <taxon>Fabales</taxon>
        <taxon>Fabaceae</taxon>
        <taxon>Papilionoideae</taxon>
        <taxon>50 kb inversion clade</taxon>
        <taxon>NPAAA clade</taxon>
        <taxon>Hologalegina</taxon>
        <taxon>IRL clade</taxon>
        <taxon>Trifolieae</taxon>
        <taxon>Trifolium</taxon>
    </lineage>
</organism>
<proteinExistence type="predicted"/>
<evidence type="ECO:0000313" key="2">
    <source>
        <dbReference type="Proteomes" id="UP000236291"/>
    </source>
</evidence>
<evidence type="ECO:0000313" key="1">
    <source>
        <dbReference type="EMBL" id="PNX80289.1"/>
    </source>
</evidence>
<dbReference type="Proteomes" id="UP000236291">
    <property type="component" value="Unassembled WGS sequence"/>
</dbReference>
<reference evidence="1 2" key="1">
    <citation type="journal article" date="2014" name="Am. J. Bot.">
        <title>Genome assembly and annotation for red clover (Trifolium pratense; Fabaceae).</title>
        <authorList>
            <person name="Istvanek J."/>
            <person name="Jaros M."/>
            <person name="Krenek A."/>
            <person name="Repkova J."/>
        </authorList>
    </citation>
    <scope>NUCLEOTIDE SEQUENCE [LARGE SCALE GENOMIC DNA]</scope>
    <source>
        <strain evidence="2">cv. Tatra</strain>
        <tissue evidence="1">Young leaves</tissue>
    </source>
</reference>
<dbReference type="AlphaFoldDB" id="A0A2K3LP29"/>
<name>A0A2K3LP29_TRIPR</name>
<feature type="non-terminal residue" evidence="1">
    <location>
        <position position="1"/>
    </location>
</feature>
<reference evidence="1 2" key="2">
    <citation type="journal article" date="2017" name="Front. Plant Sci.">
        <title>Gene Classification and Mining of Molecular Markers Useful in Red Clover (Trifolium pratense) Breeding.</title>
        <authorList>
            <person name="Istvanek J."/>
            <person name="Dluhosova J."/>
            <person name="Dluhos P."/>
            <person name="Patkova L."/>
            <person name="Nedelnik J."/>
            <person name="Repkova J."/>
        </authorList>
    </citation>
    <scope>NUCLEOTIDE SEQUENCE [LARGE SCALE GENOMIC DNA]</scope>
    <source>
        <strain evidence="2">cv. Tatra</strain>
        <tissue evidence="1">Young leaves</tissue>
    </source>
</reference>
<comment type="caution">
    <text evidence="1">The sequence shown here is derived from an EMBL/GenBank/DDBJ whole genome shotgun (WGS) entry which is preliminary data.</text>
</comment>
<gene>
    <name evidence="1" type="ORF">L195_g036286</name>
</gene>
<dbReference type="EMBL" id="ASHM01037662">
    <property type="protein sequence ID" value="PNX80289.1"/>
    <property type="molecule type" value="Genomic_DNA"/>
</dbReference>
<accession>A0A2K3LP29</accession>